<dbReference type="InterPro" id="IPR032466">
    <property type="entry name" value="Metal_Hydrolase"/>
</dbReference>
<dbReference type="AlphaFoldDB" id="A0A7H1RWT0"/>
<evidence type="ECO:0000313" key="3">
    <source>
        <dbReference type="EMBL" id="QNU18719.1"/>
    </source>
</evidence>
<protein>
    <submittedName>
        <fullName evidence="3">Amidohydrolase</fullName>
    </submittedName>
</protein>
<dbReference type="RefSeq" id="WP_013523583.1">
    <property type="nucleotide sequence ID" value="NZ_CP061470.1"/>
</dbReference>
<dbReference type="PANTHER" id="PTHR21240:SF28">
    <property type="entry name" value="ISO-OROTATE DECARBOXYLASE (EUROFUNG)"/>
    <property type="match status" value="1"/>
</dbReference>
<reference evidence="3 4" key="1">
    <citation type="submission" date="2020-09" db="EMBL/GenBank/DDBJ databases">
        <title>Complete Geobacillus genomes through the use of hybrid genome assembly.</title>
        <authorList>
            <person name="Vera D.L."/>
            <person name="Venkateswaran K."/>
            <person name="Singh N.K."/>
            <person name="Landry K."/>
        </authorList>
    </citation>
    <scope>NUCLEOTIDE SEQUENCE [LARGE SCALE GENOMIC DNA]</scope>
    <source>
        <strain evidence="3 4">SURF-189</strain>
    </source>
</reference>
<name>A0A7H1RWT0_9BACL</name>
<dbReference type="GO" id="GO:0016831">
    <property type="term" value="F:carboxy-lyase activity"/>
    <property type="evidence" value="ECO:0007669"/>
    <property type="project" value="InterPro"/>
</dbReference>
<dbReference type="EMBL" id="CP061470">
    <property type="protein sequence ID" value="QNU18719.1"/>
    <property type="molecule type" value="Genomic_DNA"/>
</dbReference>
<keyword evidence="3" id="KW-0378">Hydrolase</keyword>
<keyword evidence="4" id="KW-1185">Reference proteome</keyword>
<dbReference type="PANTHER" id="PTHR21240">
    <property type="entry name" value="2-AMINO-3-CARBOXYLMUCONATE-6-SEMIALDEHYDE DECARBOXYLASE"/>
    <property type="match status" value="1"/>
</dbReference>
<evidence type="ECO:0000256" key="1">
    <source>
        <dbReference type="ARBA" id="ARBA00023239"/>
    </source>
</evidence>
<dbReference type="Gene3D" id="3.20.20.140">
    <property type="entry name" value="Metal-dependent hydrolases"/>
    <property type="match status" value="1"/>
</dbReference>
<dbReference type="GO" id="GO:0019748">
    <property type="term" value="P:secondary metabolic process"/>
    <property type="evidence" value="ECO:0007669"/>
    <property type="project" value="TreeGrafter"/>
</dbReference>
<keyword evidence="1" id="KW-0456">Lyase</keyword>
<evidence type="ECO:0000313" key="4">
    <source>
        <dbReference type="Proteomes" id="UP000516388"/>
    </source>
</evidence>
<feature type="domain" description="Amidohydrolase-related" evidence="2">
    <location>
        <begin position="6"/>
        <end position="299"/>
    </location>
</feature>
<dbReference type="GO" id="GO:0005829">
    <property type="term" value="C:cytosol"/>
    <property type="evidence" value="ECO:0007669"/>
    <property type="project" value="TreeGrafter"/>
</dbReference>
<dbReference type="InterPro" id="IPR032465">
    <property type="entry name" value="ACMSD"/>
</dbReference>
<gene>
    <name evidence="3" type="ORF">IC807_03340</name>
</gene>
<dbReference type="GO" id="GO:0016787">
    <property type="term" value="F:hydrolase activity"/>
    <property type="evidence" value="ECO:0007669"/>
    <property type="project" value="UniProtKB-KW"/>
</dbReference>
<organism evidence="3 4">
    <name type="scientific">Geobacillus zalihae</name>
    <dbReference type="NCBI Taxonomy" id="213419"/>
    <lineage>
        <taxon>Bacteria</taxon>
        <taxon>Bacillati</taxon>
        <taxon>Bacillota</taxon>
        <taxon>Bacilli</taxon>
        <taxon>Bacillales</taxon>
        <taxon>Anoxybacillaceae</taxon>
        <taxon>Geobacillus</taxon>
    </lineage>
</organism>
<dbReference type="KEGG" id="gza:IC807_03340"/>
<sequence>MGKCFDIHTHFIPPEVMRWLKEEQTHISVHWDDKEKMLTINRQWGFRLKEEFIDLHAYLEAQRRAGVSHSLLSPIPQLFLYDAEAAVTNELARLYNDALCRLAATHSDRLSALATVPLNDPEQAALELRRAMKNRLKGAIIGPSVEQKLLTDDSFIPFWEEANALGAILFIHPLLCDDPRLKRRRMANLIGVPWETTICATDLLLGGWLDRYPHVRILLAHGGGFLPYQIGRLQKGYDVWQPVASLLQAPPTDYLRRFWFDTVVWDYRVLQLLIDLVGQDRVLPGSDFPFDLSQWPPVQPSLESIQAFLSLS</sequence>
<dbReference type="Pfam" id="PF04909">
    <property type="entry name" value="Amidohydro_2"/>
    <property type="match status" value="1"/>
</dbReference>
<accession>A0A7H1RWT0</accession>
<dbReference type="Proteomes" id="UP000516388">
    <property type="component" value="Chromosome"/>
</dbReference>
<evidence type="ECO:0000259" key="2">
    <source>
        <dbReference type="Pfam" id="PF04909"/>
    </source>
</evidence>
<dbReference type="SUPFAM" id="SSF51556">
    <property type="entry name" value="Metallo-dependent hydrolases"/>
    <property type="match status" value="1"/>
</dbReference>
<dbReference type="InterPro" id="IPR006680">
    <property type="entry name" value="Amidohydro-rel"/>
</dbReference>
<proteinExistence type="predicted"/>